<keyword evidence="4" id="KW-1185">Reference proteome</keyword>
<dbReference type="Proteomes" id="UP001219605">
    <property type="component" value="Chromosome"/>
</dbReference>
<reference evidence="3 4" key="1">
    <citation type="submission" date="2023-02" db="EMBL/GenBank/DDBJ databases">
        <authorList>
            <person name="Mo P."/>
        </authorList>
    </citation>
    <scope>NUCLEOTIDE SEQUENCE [LARGE SCALE GENOMIC DNA]</scope>
    <source>
        <strain evidence="3 4">HUAS 3</strain>
    </source>
</reference>
<sequence length="244" mass="26079">MTDHDWSDVPAALARLAADPGARAVFGAAAHGFVLDPPLTGPELTELEEQLGVPLPAGYRSFLRQAGRGGAGPAYGLFPVRRVDGRWRWEGDGADLTDLAALARPFAHTGAFNPADALPPPPDEGDYDSAAALEAAEDAYQEEYDRVVYAPEHSVGLLYLCHLGCALREALVVTGPARGQMWADDSADGGGYRPLRDDDGRPLDFARWYRRWLTAALVELGPGPADSRRRPAGDRGDPHGATPS</sequence>
<feature type="compositionally biased region" description="Basic and acidic residues" evidence="1">
    <location>
        <begin position="226"/>
        <end position="238"/>
    </location>
</feature>
<protein>
    <submittedName>
        <fullName evidence="3">SMI1/KNR4 family protein</fullName>
    </submittedName>
</protein>
<feature type="region of interest" description="Disordered" evidence="1">
    <location>
        <begin position="221"/>
        <end position="244"/>
    </location>
</feature>
<dbReference type="EMBL" id="CP118615">
    <property type="protein sequence ID" value="WDZ83464.1"/>
    <property type="molecule type" value="Genomic_DNA"/>
</dbReference>
<name>A0ABY7ZKE8_9ACTN</name>
<dbReference type="InterPro" id="IPR018958">
    <property type="entry name" value="Knr4/Smi1-like_dom"/>
</dbReference>
<gene>
    <name evidence="3" type="ORF">PVK37_23800</name>
</gene>
<evidence type="ECO:0000256" key="1">
    <source>
        <dbReference type="SAM" id="MobiDB-lite"/>
    </source>
</evidence>
<proteinExistence type="predicted"/>
<accession>A0ABY7ZKE8</accession>
<evidence type="ECO:0000259" key="2">
    <source>
        <dbReference type="SMART" id="SM00860"/>
    </source>
</evidence>
<dbReference type="SMART" id="SM00860">
    <property type="entry name" value="SMI1_KNR4"/>
    <property type="match status" value="1"/>
</dbReference>
<evidence type="ECO:0000313" key="4">
    <source>
        <dbReference type="Proteomes" id="UP001219605"/>
    </source>
</evidence>
<organism evidence="3 4">
    <name type="scientific">Micromonospora cathayae</name>
    <dbReference type="NCBI Taxonomy" id="3028804"/>
    <lineage>
        <taxon>Bacteria</taxon>
        <taxon>Bacillati</taxon>
        <taxon>Actinomycetota</taxon>
        <taxon>Actinomycetes</taxon>
        <taxon>Micromonosporales</taxon>
        <taxon>Micromonosporaceae</taxon>
        <taxon>Micromonospora</taxon>
    </lineage>
</organism>
<dbReference type="RefSeq" id="WP_275029990.1">
    <property type="nucleotide sequence ID" value="NZ_CP118615.1"/>
</dbReference>
<evidence type="ECO:0000313" key="3">
    <source>
        <dbReference type="EMBL" id="WDZ83464.1"/>
    </source>
</evidence>
<feature type="domain" description="Knr4/Smi1-like" evidence="2">
    <location>
        <begin position="38"/>
        <end position="211"/>
    </location>
</feature>
<dbReference type="InterPro" id="IPR037883">
    <property type="entry name" value="Knr4/Smi1-like_sf"/>
</dbReference>
<dbReference type="SUPFAM" id="SSF160631">
    <property type="entry name" value="SMI1/KNR4-like"/>
    <property type="match status" value="1"/>
</dbReference>
<dbReference type="Pfam" id="PF09346">
    <property type="entry name" value="SMI1_KNR4"/>
    <property type="match status" value="1"/>
</dbReference>